<feature type="compositionally biased region" description="Acidic residues" evidence="1">
    <location>
        <begin position="194"/>
        <end position="212"/>
    </location>
</feature>
<feature type="compositionally biased region" description="Polar residues" evidence="1">
    <location>
        <begin position="239"/>
        <end position="248"/>
    </location>
</feature>
<dbReference type="Gene3D" id="2.70.50.70">
    <property type="match status" value="1"/>
</dbReference>
<dbReference type="Proteomes" id="UP001479436">
    <property type="component" value="Unassembled WGS sequence"/>
</dbReference>
<evidence type="ECO:0000256" key="1">
    <source>
        <dbReference type="SAM" id="MobiDB-lite"/>
    </source>
</evidence>
<dbReference type="EMBL" id="JASJQH010007028">
    <property type="protein sequence ID" value="KAK9719985.1"/>
    <property type="molecule type" value="Genomic_DNA"/>
</dbReference>
<gene>
    <name evidence="2" type="ORF">K7432_004433</name>
</gene>
<sequence>MEMVQPPPRMSQFNPTYKGYPDFDMNSPLDPSRWPFPCRGYHKGGVVQTIKAGNTFPVKIGGGAPHNGGHCQFAISYDDKTFVVLKDVFDDCLIGSLVFNVTIPSGAPSGRATLAWTWINKTGNREYYMNCADIEILGKPNGYVSGPKLLVVNLPGYVTIPEFTFGEYSGKDLFPKRPIVKIIANNNSTSEPSSDSESEGFSDSEVESEQETEPTKPIKPMKTNPPVKPSKIDEPVKATKSNTPHINNVTTDNKLVRCSGYEVKCVNSGQSSEFKVCTNGYEYNRRCAPGTLCYGEVNQMYCSY</sequence>
<protein>
    <recommendedName>
        <fullName evidence="4">Chitin-binding type-4 domain-containing protein</fullName>
    </recommendedName>
</protein>
<organism evidence="2 3">
    <name type="scientific">Basidiobolus ranarum</name>
    <dbReference type="NCBI Taxonomy" id="34480"/>
    <lineage>
        <taxon>Eukaryota</taxon>
        <taxon>Fungi</taxon>
        <taxon>Fungi incertae sedis</taxon>
        <taxon>Zoopagomycota</taxon>
        <taxon>Entomophthoromycotina</taxon>
        <taxon>Basidiobolomycetes</taxon>
        <taxon>Basidiobolales</taxon>
        <taxon>Basidiobolaceae</taxon>
        <taxon>Basidiobolus</taxon>
    </lineage>
</organism>
<keyword evidence="3" id="KW-1185">Reference proteome</keyword>
<evidence type="ECO:0000313" key="3">
    <source>
        <dbReference type="Proteomes" id="UP001479436"/>
    </source>
</evidence>
<dbReference type="PANTHER" id="PTHR36182">
    <property type="entry name" value="PROTEIN, PUTATIVE (AFU_ORTHOLOGUE AFUA_6G10930)-RELATED"/>
    <property type="match status" value="1"/>
</dbReference>
<evidence type="ECO:0008006" key="4">
    <source>
        <dbReference type="Google" id="ProtNLM"/>
    </source>
</evidence>
<feature type="region of interest" description="Disordered" evidence="1">
    <location>
        <begin position="185"/>
        <end position="248"/>
    </location>
</feature>
<dbReference type="PANTHER" id="PTHR36182:SF1">
    <property type="entry name" value="PROTEIN, PUTATIVE (AFU_ORTHOLOGUE AFUA_6G10930)-RELATED"/>
    <property type="match status" value="1"/>
</dbReference>
<comment type="caution">
    <text evidence="2">The sequence shown here is derived from an EMBL/GenBank/DDBJ whole genome shotgun (WGS) entry which is preliminary data.</text>
</comment>
<proteinExistence type="predicted"/>
<name>A0ABR2W4M6_9FUNG</name>
<evidence type="ECO:0000313" key="2">
    <source>
        <dbReference type="EMBL" id="KAK9719985.1"/>
    </source>
</evidence>
<accession>A0ABR2W4M6</accession>
<reference evidence="2 3" key="1">
    <citation type="submission" date="2023-04" db="EMBL/GenBank/DDBJ databases">
        <title>Genome of Basidiobolus ranarum AG-B5.</title>
        <authorList>
            <person name="Stajich J.E."/>
            <person name="Carter-House D."/>
            <person name="Gryganskyi A."/>
        </authorList>
    </citation>
    <scope>NUCLEOTIDE SEQUENCE [LARGE SCALE GENOMIC DNA]</scope>
    <source>
        <strain evidence="2 3">AG-B5</strain>
    </source>
</reference>